<comment type="caution">
    <text evidence="1">The sequence shown here is derived from an EMBL/GenBank/DDBJ whole genome shotgun (WGS) entry which is preliminary data.</text>
</comment>
<organism evidence="1 2">
    <name type="scientific">Zhongshania guokunii</name>
    <dbReference type="NCBI Taxonomy" id="641783"/>
    <lineage>
        <taxon>Bacteria</taxon>
        <taxon>Pseudomonadati</taxon>
        <taxon>Pseudomonadota</taxon>
        <taxon>Gammaproteobacteria</taxon>
        <taxon>Cellvibrionales</taxon>
        <taxon>Spongiibacteraceae</taxon>
        <taxon>Zhongshania</taxon>
    </lineage>
</organism>
<accession>A0ABV3U2M6</accession>
<dbReference type="PANTHER" id="PTHR39338">
    <property type="entry name" value="BLL5662 PROTEIN-RELATED"/>
    <property type="match status" value="1"/>
</dbReference>
<keyword evidence="2" id="KW-1185">Reference proteome</keyword>
<gene>
    <name evidence="1" type="ORF">AB4876_02295</name>
</gene>
<dbReference type="Proteomes" id="UP001557485">
    <property type="component" value="Unassembled WGS sequence"/>
</dbReference>
<proteinExistence type="predicted"/>
<dbReference type="RefSeq" id="WP_368380028.1">
    <property type="nucleotide sequence ID" value="NZ_JBFRYA010000001.1"/>
</dbReference>
<evidence type="ECO:0000313" key="2">
    <source>
        <dbReference type="Proteomes" id="UP001557485"/>
    </source>
</evidence>
<name>A0ABV3U2M6_9GAMM</name>
<dbReference type="Pfam" id="PF05762">
    <property type="entry name" value="VWA_CoxE"/>
    <property type="match status" value="1"/>
</dbReference>
<sequence length="391" mass="45197">MLVQFFLSLRNAGVPVTIRELLDLLAGLQARLAFVDVDEFYQLARLCMVKDEKYYDRFDKAFGRYFSDLSSLDDIIEAMIPDDWLRREFLKQLTDEEKAKIESLGGLDKLIEEFKKRLDEQKGRHAGGNKWIGTGGTSPYGHSGYNPEGIRIGGESQNKKAIKVWERRDFKNLDDSVELGTRNIKVALRRLRKFARTGAADELDINDTISSTAKNGGMLDLKMVPERHNAVKVLLFFDVGGSMDPHIKVCEELFSAARTEFKHMEYYYFHNYIYESVWDNNMRRHAERIQMLDILHKYSSDYKVIFVGDASMSPYEIVQPGGSVEHWNEEAGETWMRRLRETYEKVAWLNPVPPSDWGWTQSIKMVEKQLEGHMYPMTLGGLEQAMAYLAK</sequence>
<protein>
    <submittedName>
        <fullName evidence="1">VWA domain-containing protein</fullName>
    </submittedName>
</protein>
<dbReference type="InterPro" id="IPR008912">
    <property type="entry name" value="Uncharacterised_CoxE"/>
</dbReference>
<dbReference type="PANTHER" id="PTHR39338:SF7">
    <property type="entry name" value="BLL6692 PROTEIN"/>
    <property type="match status" value="1"/>
</dbReference>
<reference evidence="1 2" key="1">
    <citation type="journal article" date="2011" name="Int. J. Syst. Evol. Microbiol.">
        <title>Zhongshania antarctica gen. nov., sp. nov. and Zhongshania guokunii sp. nov., gammaproteobacteria respectively isolated from coastal attached (fast) ice and surface seawater of the Antarctic.</title>
        <authorList>
            <person name="Li H.J."/>
            <person name="Zhang X.Y."/>
            <person name="Chen C.X."/>
            <person name="Zhang Y.J."/>
            <person name="Gao Z.M."/>
            <person name="Yu Y."/>
            <person name="Chen X.L."/>
            <person name="Chen B."/>
            <person name="Zhang Y.Z."/>
        </authorList>
    </citation>
    <scope>NUCLEOTIDE SEQUENCE [LARGE SCALE GENOMIC DNA]</scope>
    <source>
        <strain evidence="1 2">ZS6-22T</strain>
    </source>
</reference>
<dbReference type="EMBL" id="JBFRYA010000001">
    <property type="protein sequence ID" value="MEX1667721.1"/>
    <property type="molecule type" value="Genomic_DNA"/>
</dbReference>
<evidence type="ECO:0000313" key="1">
    <source>
        <dbReference type="EMBL" id="MEX1667721.1"/>
    </source>
</evidence>